<comment type="caution">
    <text evidence="2">The sequence shown here is derived from an EMBL/GenBank/DDBJ whole genome shotgun (WGS) entry which is preliminary data.</text>
</comment>
<keyword evidence="3" id="KW-1185">Reference proteome</keyword>
<protein>
    <submittedName>
        <fullName evidence="2">Uncharacterized protein</fullName>
    </submittedName>
</protein>
<name>A0AAD7MJY2_9AGAR</name>
<proteinExistence type="predicted"/>
<feature type="region of interest" description="Disordered" evidence="1">
    <location>
        <begin position="334"/>
        <end position="360"/>
    </location>
</feature>
<sequence>MWRTPRLFPAGKTSVFDTSAGQCDQSHFRTLFLECLLDFRRKNSGILGPAGELEKDVPRVYRGQAPNKRPTNVEITINHHDQNMAPTRLFKTEEDYYRHQARLENYRQYRRTHREQCRAKGRERMARLCAAPTEEQRAKHREAQARYREQYREQIAHRARRAAAAKNAAAGKETKRRPKAHGRLPHVPPLPQPSRVQRGAVVGVCEESWGRGKHRPRSGPERLEESGIVAGGRPRIWTKGTMDEAGSNSCSSPVPAERFQHHLFVEEEPLHMVFGAESGGAHGGDGGRARHGRESFPAGCKSVGVAPSSRTVVVPGAAEPRLLVLGLGGWKVEGHSKQRGKRRNDLPGTQHQPHQLTPTHMSADEVVMDERGFKDPWYYCLPPFRGDRTRVLRERRAGRYPFHLVAQGHIVGTFDNWPEAKASITGYLDCSHQGCYSEEECIEVWQRLCVLGVHPHAVDPTYAPPCAASMSGFVNTSPRKTRGVVPGSASASPVKKEGGSGRPASSDPQLLADLKRYCSPILPASNPSPRKGAPVAAEDTTPLNFAIRGGGIVSSSAVRSAERYLELQRRGEEPDMLVTRSLQDASLFALEDGDD</sequence>
<evidence type="ECO:0000256" key="1">
    <source>
        <dbReference type="SAM" id="MobiDB-lite"/>
    </source>
</evidence>
<dbReference type="AlphaFoldDB" id="A0AAD7MJY2"/>
<feature type="region of interest" description="Disordered" evidence="1">
    <location>
        <begin position="477"/>
        <end position="507"/>
    </location>
</feature>
<dbReference type="Proteomes" id="UP001215280">
    <property type="component" value="Unassembled WGS sequence"/>
</dbReference>
<feature type="compositionally biased region" description="Polar residues" evidence="1">
    <location>
        <begin position="347"/>
        <end position="360"/>
    </location>
</feature>
<feature type="non-terminal residue" evidence="2">
    <location>
        <position position="1"/>
    </location>
</feature>
<feature type="region of interest" description="Disordered" evidence="1">
    <location>
        <begin position="162"/>
        <end position="194"/>
    </location>
</feature>
<feature type="compositionally biased region" description="Basic residues" evidence="1">
    <location>
        <begin position="174"/>
        <end position="184"/>
    </location>
</feature>
<evidence type="ECO:0000313" key="2">
    <source>
        <dbReference type="EMBL" id="KAJ7720205.1"/>
    </source>
</evidence>
<dbReference type="EMBL" id="JARJLG010000282">
    <property type="protein sequence ID" value="KAJ7720205.1"/>
    <property type="molecule type" value="Genomic_DNA"/>
</dbReference>
<organism evidence="2 3">
    <name type="scientific">Mycena maculata</name>
    <dbReference type="NCBI Taxonomy" id="230809"/>
    <lineage>
        <taxon>Eukaryota</taxon>
        <taxon>Fungi</taxon>
        <taxon>Dikarya</taxon>
        <taxon>Basidiomycota</taxon>
        <taxon>Agaricomycotina</taxon>
        <taxon>Agaricomycetes</taxon>
        <taxon>Agaricomycetidae</taxon>
        <taxon>Agaricales</taxon>
        <taxon>Marasmiineae</taxon>
        <taxon>Mycenaceae</taxon>
        <taxon>Mycena</taxon>
    </lineage>
</organism>
<accession>A0AAD7MJY2</accession>
<reference evidence="2" key="1">
    <citation type="submission" date="2023-03" db="EMBL/GenBank/DDBJ databases">
        <title>Massive genome expansion in bonnet fungi (Mycena s.s.) driven by repeated elements and novel gene families across ecological guilds.</title>
        <authorList>
            <consortium name="Lawrence Berkeley National Laboratory"/>
            <person name="Harder C.B."/>
            <person name="Miyauchi S."/>
            <person name="Viragh M."/>
            <person name="Kuo A."/>
            <person name="Thoen E."/>
            <person name="Andreopoulos B."/>
            <person name="Lu D."/>
            <person name="Skrede I."/>
            <person name="Drula E."/>
            <person name="Henrissat B."/>
            <person name="Morin E."/>
            <person name="Kohler A."/>
            <person name="Barry K."/>
            <person name="LaButti K."/>
            <person name="Morin E."/>
            <person name="Salamov A."/>
            <person name="Lipzen A."/>
            <person name="Mereny Z."/>
            <person name="Hegedus B."/>
            <person name="Baldrian P."/>
            <person name="Stursova M."/>
            <person name="Weitz H."/>
            <person name="Taylor A."/>
            <person name="Grigoriev I.V."/>
            <person name="Nagy L.G."/>
            <person name="Martin F."/>
            <person name="Kauserud H."/>
        </authorList>
    </citation>
    <scope>NUCLEOTIDE SEQUENCE</scope>
    <source>
        <strain evidence="2">CBHHK188m</strain>
    </source>
</reference>
<evidence type="ECO:0000313" key="3">
    <source>
        <dbReference type="Proteomes" id="UP001215280"/>
    </source>
</evidence>
<gene>
    <name evidence="2" type="ORF">DFH07DRAFT_784451</name>
</gene>